<protein>
    <submittedName>
        <fullName evidence="2">Uncharacterized protein</fullName>
    </submittedName>
</protein>
<evidence type="ECO:0000256" key="1">
    <source>
        <dbReference type="SAM" id="Phobius"/>
    </source>
</evidence>
<proteinExistence type="predicted"/>
<accession>A0A1F7XZ89</accession>
<evidence type="ECO:0000313" key="2">
    <source>
        <dbReference type="EMBL" id="OGM20280.1"/>
    </source>
</evidence>
<dbReference type="EMBL" id="MGGD01000038">
    <property type="protein sequence ID" value="OGM20280.1"/>
    <property type="molecule type" value="Genomic_DNA"/>
</dbReference>
<reference evidence="2 3" key="1">
    <citation type="journal article" date="2016" name="Nat. Commun.">
        <title>Thousands of microbial genomes shed light on interconnected biogeochemical processes in an aquifer system.</title>
        <authorList>
            <person name="Anantharaman K."/>
            <person name="Brown C.T."/>
            <person name="Hug L.A."/>
            <person name="Sharon I."/>
            <person name="Castelle C.J."/>
            <person name="Probst A.J."/>
            <person name="Thomas B.C."/>
            <person name="Singh A."/>
            <person name="Wilkins M.J."/>
            <person name="Karaoz U."/>
            <person name="Brodie E.L."/>
            <person name="Williams K.H."/>
            <person name="Hubbard S.S."/>
            <person name="Banfield J.F."/>
        </authorList>
    </citation>
    <scope>NUCLEOTIDE SEQUENCE [LARGE SCALE GENOMIC DNA]</scope>
</reference>
<dbReference type="AlphaFoldDB" id="A0A1F7XZ89"/>
<keyword evidence="1" id="KW-1133">Transmembrane helix</keyword>
<keyword evidence="1" id="KW-0812">Transmembrane</keyword>
<evidence type="ECO:0000313" key="3">
    <source>
        <dbReference type="Proteomes" id="UP000176741"/>
    </source>
</evidence>
<organism evidence="2 3">
    <name type="scientific">Candidatus Woesebacteria bacterium RIFCSPHIGHO2_01_FULL_38_26b</name>
    <dbReference type="NCBI Taxonomy" id="1802491"/>
    <lineage>
        <taxon>Bacteria</taxon>
        <taxon>Candidatus Woeseibacteriota</taxon>
    </lineage>
</organism>
<dbReference type="Proteomes" id="UP000176741">
    <property type="component" value="Unassembled WGS sequence"/>
</dbReference>
<sequence length="108" mass="12685">MNTYIVFVLSSIFSYYILNKITHPSSNLNKRLPHIKFKFFQILPWVKFNVRGRIFHIHHWMYFSILLAISLTFGGSLLDATYTKGFLLGGIIQGLSFEDWKKIVQKTK</sequence>
<feature type="transmembrane region" description="Helical" evidence="1">
    <location>
        <begin position="60"/>
        <end position="78"/>
    </location>
</feature>
<name>A0A1F7XZ89_9BACT</name>
<keyword evidence="1" id="KW-0472">Membrane</keyword>
<comment type="caution">
    <text evidence="2">The sequence shown here is derived from an EMBL/GenBank/DDBJ whole genome shotgun (WGS) entry which is preliminary data.</text>
</comment>
<gene>
    <name evidence="2" type="ORF">A2771_00680</name>
</gene>